<evidence type="ECO:0000256" key="1">
    <source>
        <dbReference type="SAM" id="Coils"/>
    </source>
</evidence>
<proteinExistence type="predicted"/>
<reference evidence="2" key="1">
    <citation type="journal article" date="2018" name="Data Brief">
        <title>Genome sequence data from 17 accessions of Ensete ventricosum, a staple food crop for millions in Ethiopia.</title>
        <authorList>
            <person name="Yemataw Z."/>
            <person name="Muzemil S."/>
            <person name="Ambachew D."/>
            <person name="Tripathi L."/>
            <person name="Tesfaye K."/>
            <person name="Chala A."/>
            <person name="Farbos A."/>
            <person name="O'Neill P."/>
            <person name="Moore K."/>
            <person name="Grant M."/>
            <person name="Studholme D.J."/>
        </authorList>
    </citation>
    <scope>NUCLEOTIDE SEQUENCE [LARGE SCALE GENOMIC DNA]</scope>
    <source>
        <tissue evidence="2">Leaf</tissue>
    </source>
</reference>
<keyword evidence="1" id="KW-0175">Coiled coil</keyword>
<organism evidence="2">
    <name type="scientific">Ensete ventricosum</name>
    <name type="common">Abyssinian banana</name>
    <name type="synonym">Musa ensete</name>
    <dbReference type="NCBI Taxonomy" id="4639"/>
    <lineage>
        <taxon>Eukaryota</taxon>
        <taxon>Viridiplantae</taxon>
        <taxon>Streptophyta</taxon>
        <taxon>Embryophyta</taxon>
        <taxon>Tracheophyta</taxon>
        <taxon>Spermatophyta</taxon>
        <taxon>Magnoliopsida</taxon>
        <taxon>Liliopsida</taxon>
        <taxon>Zingiberales</taxon>
        <taxon>Musaceae</taxon>
        <taxon>Ensete</taxon>
    </lineage>
</organism>
<gene>
    <name evidence="2" type="ORF">BHM03_00000441</name>
</gene>
<dbReference type="Proteomes" id="UP000290560">
    <property type="component" value="Unassembled WGS sequence"/>
</dbReference>
<accession>A0A445M8P1</accession>
<feature type="non-terminal residue" evidence="2">
    <location>
        <position position="1"/>
    </location>
</feature>
<feature type="coiled-coil region" evidence="1">
    <location>
        <begin position="37"/>
        <end position="71"/>
    </location>
</feature>
<name>A0A445M8P1_ENSVE</name>
<evidence type="ECO:0000313" key="2">
    <source>
        <dbReference type="EMBL" id="RZR70564.1"/>
    </source>
</evidence>
<dbReference type="EMBL" id="KV875446">
    <property type="protein sequence ID" value="RZR70564.1"/>
    <property type="molecule type" value="Genomic_DNA"/>
</dbReference>
<protein>
    <submittedName>
        <fullName evidence="2">Uncharacterized protein</fullName>
    </submittedName>
</protein>
<dbReference type="AlphaFoldDB" id="A0A445M8P1"/>
<sequence>EGSSQKEKEVARPWSMRDLYWVKAWVPDEPCIAREILEGVQRGEAKALEKVKALEKEIHGLKADLEAVEMKN</sequence>